<keyword evidence="3" id="KW-0418">Kinase</keyword>
<dbReference type="InterPro" id="IPR036554">
    <property type="entry name" value="GHMP_kinase_C_sf"/>
</dbReference>
<sequence>MSHKTLFLQQSYEDCTRQYMELLEKQKMPLWDYVILTASNESQAQSYRMQIQYRLDHGMLPKSIHYAVLPDPDGKRVGSGGATLNVLRYIHQDAGSFDDKRILVIHSGGDSKRVPQYSACGKLFSPVPRLLPNGRRSTLFDEFMISMCGVAARIRAGMLVCSGDVLLLFNPLQIDFYGSGAAALSIKEPAEIGKNHGVYRVDEQGNVGGFLHKKTVDQLHELQAADENGNVDIDTGAVIMDTDLLKALYKLVDTPEQFDAYVNENTRLSFYADFLYPLASQSSLEQYYKETPEGDFTPELHECRTKLWEVLHTFHMKLIRMSPAAFIHFGTTKELRHLMTEGMEQFVYLGWNSFVNTNSTSIRSGYASGNSYISKRAKIGKGTYVEDSYVHHGTVIGTNCVVSGVTLDGQNIPDGAVIHGLKLGEEQFVARMYGVNDNPKECSLFGRKLSEPLWTAKIYPICRTMREAVDAALQAYEQGFPIKDSFVSLKDSFNMADVTAILPWQDKLDDKVRVESLLEAIDNKVDLKQAFISCGGNVSPRVERLLLREAERLDSRNLEQFSRKIRIYYMLSLVKETYMDNCFDTIGKAVLDTAVAGLECSRETKLSKEESIVRLPVRVNWGGGWSDTPPYCMEHGGTVLNAAVLLDGNYPIEAIARRIEGNKIVLASADSGAEQEFTDIKQLQDSSNPYDPFALHKAALIACGLIPYSENRSIEEITNQLGSGLYLSTRVINIPRGSGLGTSSILAGACVKALYEITGRRLEEDELYNRVLCMEQIMSTGGGWQDQVGGLAPGIKMVTSHAEVRQQISCMPCVVSEQTMKELDERFCLIYSGQRRLARNLLRDVVGRYVGGNPDAVEVLYEIQRSAVLMRFELEKGDVDAFARLLNEHWELSKRLDSGCTNVCIDMIFKAVEDLIDAKMICGAGGGGFLQVVLKKGITAKQLQERLHDVFQDSGVSVWQCQFV</sequence>
<evidence type="ECO:0000256" key="5">
    <source>
        <dbReference type="ARBA" id="ARBA00038121"/>
    </source>
</evidence>
<dbReference type="SUPFAM" id="SSF55060">
    <property type="entry name" value="GHMP Kinase, C-terminal domain"/>
    <property type="match status" value="1"/>
</dbReference>
<comment type="caution">
    <text evidence="9">The sequence shown here is derived from an EMBL/GenBank/DDBJ whole genome shotgun (WGS) entry which is preliminary data.</text>
</comment>
<dbReference type="Gene3D" id="3.30.230.120">
    <property type="match status" value="1"/>
</dbReference>
<feature type="domain" description="GHMP kinase N-terminal" evidence="6">
    <location>
        <begin position="720"/>
        <end position="788"/>
    </location>
</feature>
<dbReference type="Pfam" id="PF08544">
    <property type="entry name" value="GHMP_kinases_C"/>
    <property type="match status" value="1"/>
</dbReference>
<dbReference type="AlphaFoldDB" id="A0AAE3E5U7"/>
<dbReference type="Pfam" id="PF00288">
    <property type="entry name" value="GHMP_kinases_N"/>
    <property type="match status" value="1"/>
</dbReference>
<comment type="similarity">
    <text evidence="5">Belongs to the GHMP kinase family.</text>
</comment>
<dbReference type="RefSeq" id="WP_308732158.1">
    <property type="nucleotide sequence ID" value="NZ_JAJEQN010000036.1"/>
</dbReference>
<evidence type="ECO:0000256" key="2">
    <source>
        <dbReference type="ARBA" id="ARBA00022741"/>
    </source>
</evidence>
<dbReference type="InterPro" id="IPR020568">
    <property type="entry name" value="Ribosomal_Su5_D2-typ_SF"/>
</dbReference>
<dbReference type="EMBL" id="JAJEQN010000036">
    <property type="protein sequence ID" value="MCC2222451.1"/>
    <property type="molecule type" value="Genomic_DNA"/>
</dbReference>
<name>A0AAE3E5U7_9FIRM</name>
<organism evidence="9 10">
    <name type="scientific">Anthropogastromicrobium aceti</name>
    <dbReference type="NCBI Taxonomy" id="2981768"/>
    <lineage>
        <taxon>Bacteria</taxon>
        <taxon>Bacillati</taxon>
        <taxon>Bacillota</taxon>
        <taxon>Clostridia</taxon>
        <taxon>Lachnospirales</taxon>
        <taxon>Lachnospiraceae</taxon>
        <taxon>Anthropogastromicrobium</taxon>
    </lineage>
</organism>
<dbReference type="Gene3D" id="2.160.10.10">
    <property type="entry name" value="Hexapeptide repeat proteins"/>
    <property type="match status" value="1"/>
</dbReference>
<protein>
    <submittedName>
        <fullName evidence="9">Bifunctional fucokinase/L-fucose-1-P-guanylyltransferase</fullName>
    </submittedName>
</protein>
<proteinExistence type="inferred from homology"/>
<evidence type="ECO:0000313" key="9">
    <source>
        <dbReference type="EMBL" id="MCC2222451.1"/>
    </source>
</evidence>
<keyword evidence="4" id="KW-0067">ATP-binding</keyword>
<dbReference type="InterPro" id="IPR006204">
    <property type="entry name" value="GHMP_kinase_N_dom"/>
</dbReference>
<evidence type="ECO:0000259" key="8">
    <source>
        <dbReference type="Pfam" id="PF08544"/>
    </source>
</evidence>
<evidence type="ECO:0000256" key="3">
    <source>
        <dbReference type="ARBA" id="ARBA00022777"/>
    </source>
</evidence>
<evidence type="ECO:0000259" key="6">
    <source>
        <dbReference type="Pfam" id="PF00288"/>
    </source>
</evidence>
<dbReference type="GO" id="GO:0042352">
    <property type="term" value="P:GDP-L-fucose salvage"/>
    <property type="evidence" value="ECO:0007669"/>
    <property type="project" value="TreeGrafter"/>
</dbReference>
<dbReference type="Pfam" id="PF07959">
    <property type="entry name" value="Fucose_pyrophosphorylase"/>
    <property type="match status" value="1"/>
</dbReference>
<reference evidence="9 10" key="1">
    <citation type="submission" date="2021-10" db="EMBL/GenBank/DDBJ databases">
        <title>Anaerobic single-cell dispensing facilitates the cultivation of human gut bacteria.</title>
        <authorList>
            <person name="Afrizal A."/>
        </authorList>
    </citation>
    <scope>NUCLEOTIDE SEQUENCE [LARGE SCALE GENOMIC DNA]</scope>
    <source>
        <strain evidence="9 10">CLA-AA-H224</strain>
    </source>
</reference>
<dbReference type="InterPro" id="IPR052203">
    <property type="entry name" value="GHMP_Kinase-Related"/>
</dbReference>
<dbReference type="PANTHER" id="PTHR32463:SF0">
    <property type="entry name" value="L-FUCOSE KINASE"/>
    <property type="match status" value="1"/>
</dbReference>
<evidence type="ECO:0000256" key="4">
    <source>
        <dbReference type="ARBA" id="ARBA00022840"/>
    </source>
</evidence>
<dbReference type="Proteomes" id="UP001198200">
    <property type="component" value="Unassembled WGS sequence"/>
</dbReference>
<gene>
    <name evidence="9" type="ORF">LKD48_12550</name>
</gene>
<dbReference type="SUPFAM" id="SSF54211">
    <property type="entry name" value="Ribosomal protein S5 domain 2-like"/>
    <property type="match status" value="1"/>
</dbReference>
<feature type="domain" description="GHMP kinase C-terminal" evidence="8">
    <location>
        <begin position="873"/>
        <end position="951"/>
    </location>
</feature>
<keyword evidence="2" id="KW-0547">Nucleotide-binding</keyword>
<keyword evidence="1" id="KW-0808">Transferase</keyword>
<dbReference type="InterPro" id="IPR012887">
    <property type="entry name" value="GDP_fucose_pyrophosphorylase"/>
</dbReference>
<feature type="domain" description="GDP-fucose pyrophosphorylase" evidence="7">
    <location>
        <begin position="97"/>
        <end position="453"/>
    </location>
</feature>
<evidence type="ECO:0000259" key="7">
    <source>
        <dbReference type="Pfam" id="PF07959"/>
    </source>
</evidence>
<dbReference type="InterPro" id="IPR011004">
    <property type="entry name" value="Trimer_LpxA-like_sf"/>
</dbReference>
<accession>A0AAE3E5U7</accession>
<evidence type="ECO:0000256" key="1">
    <source>
        <dbReference type="ARBA" id="ARBA00022679"/>
    </source>
</evidence>
<dbReference type="SUPFAM" id="SSF51161">
    <property type="entry name" value="Trimeric LpxA-like enzymes"/>
    <property type="match status" value="1"/>
</dbReference>
<dbReference type="GO" id="GO:0050201">
    <property type="term" value="F:fucokinase activity"/>
    <property type="evidence" value="ECO:0007669"/>
    <property type="project" value="TreeGrafter"/>
</dbReference>
<dbReference type="InterPro" id="IPR013750">
    <property type="entry name" value="GHMP_kinase_C_dom"/>
</dbReference>
<evidence type="ECO:0000313" key="10">
    <source>
        <dbReference type="Proteomes" id="UP001198200"/>
    </source>
</evidence>
<dbReference type="GO" id="GO:0005524">
    <property type="term" value="F:ATP binding"/>
    <property type="evidence" value="ECO:0007669"/>
    <property type="project" value="UniProtKB-KW"/>
</dbReference>
<dbReference type="PANTHER" id="PTHR32463">
    <property type="entry name" value="L-FUCOSE KINASE"/>
    <property type="match status" value="1"/>
</dbReference>
<keyword evidence="10" id="KW-1185">Reference proteome</keyword>